<comment type="caution">
    <text evidence="11">The sequence shown here is derived from an EMBL/GenBank/DDBJ whole genome shotgun (WGS) entry which is preliminary data.</text>
</comment>
<keyword evidence="5 8" id="KW-0808">Transferase</keyword>
<comment type="cofactor">
    <cofactor evidence="1">
        <name>FAD</name>
        <dbReference type="ChEBI" id="CHEBI:57692"/>
    </cofactor>
</comment>
<organism evidence="11 12">
    <name type="scientific">Paenibacillus puldeungensis</name>
    <dbReference type="NCBI Taxonomy" id="696536"/>
    <lineage>
        <taxon>Bacteria</taxon>
        <taxon>Bacillati</taxon>
        <taxon>Bacillota</taxon>
        <taxon>Bacilli</taxon>
        <taxon>Bacillales</taxon>
        <taxon>Paenibacillaceae</taxon>
        <taxon>Paenibacillus</taxon>
    </lineage>
</organism>
<evidence type="ECO:0000256" key="5">
    <source>
        <dbReference type="ARBA" id="ARBA00022679"/>
    </source>
</evidence>
<feature type="domain" description="Hcy-binding" evidence="10">
    <location>
        <begin position="2"/>
        <end position="285"/>
    </location>
</feature>
<dbReference type="InterPro" id="IPR050554">
    <property type="entry name" value="Met_Synthase/Corrinoid"/>
</dbReference>
<dbReference type="SUPFAM" id="SSF51730">
    <property type="entry name" value="FAD-linked oxidoreductase"/>
    <property type="match status" value="1"/>
</dbReference>
<comment type="cofactor">
    <cofactor evidence="8">
        <name>Zn(2+)</name>
        <dbReference type="ChEBI" id="CHEBI:29105"/>
    </cofactor>
</comment>
<dbReference type="Proteomes" id="UP001597262">
    <property type="component" value="Unassembled WGS sequence"/>
</dbReference>
<keyword evidence="4" id="KW-0285">Flavoprotein</keyword>
<dbReference type="PROSITE" id="PS50970">
    <property type="entry name" value="HCY"/>
    <property type="match status" value="1"/>
</dbReference>
<protein>
    <submittedName>
        <fullName evidence="11">Bifunctional homocysteine S-methyltransferase/methylenetetrahydrofolate reductase</fullName>
        <ecNumber evidence="11">1.5.1.20</ecNumber>
        <ecNumber evidence="11">2.1.1.10</ecNumber>
    </submittedName>
</protein>
<dbReference type="GO" id="GO:0004489">
    <property type="term" value="F:methylenetetrahydrofolate reductase [NAD(P)H] activity"/>
    <property type="evidence" value="ECO:0007669"/>
    <property type="project" value="UniProtKB-EC"/>
</dbReference>
<dbReference type="EC" id="1.5.1.20" evidence="11"/>
<dbReference type="GO" id="GO:0032259">
    <property type="term" value="P:methylation"/>
    <property type="evidence" value="ECO:0007669"/>
    <property type="project" value="UniProtKB-KW"/>
</dbReference>
<dbReference type="Gene3D" id="3.20.20.220">
    <property type="match status" value="1"/>
</dbReference>
<reference evidence="12" key="1">
    <citation type="journal article" date="2019" name="Int. J. Syst. Evol. Microbiol.">
        <title>The Global Catalogue of Microorganisms (GCM) 10K type strain sequencing project: providing services to taxonomists for standard genome sequencing and annotation.</title>
        <authorList>
            <consortium name="The Broad Institute Genomics Platform"/>
            <consortium name="The Broad Institute Genome Sequencing Center for Infectious Disease"/>
            <person name="Wu L."/>
            <person name="Ma J."/>
        </authorList>
    </citation>
    <scope>NUCLEOTIDE SEQUENCE [LARGE SCALE GENOMIC DNA]</scope>
    <source>
        <strain evidence="12">CCUG 59189</strain>
    </source>
</reference>
<dbReference type="CDD" id="cd00537">
    <property type="entry name" value="MTHFR"/>
    <property type="match status" value="1"/>
</dbReference>
<gene>
    <name evidence="11" type="ORF">ACFQ3W_07635</name>
</gene>
<dbReference type="EMBL" id="JBHTLM010000004">
    <property type="protein sequence ID" value="MFD1176167.1"/>
    <property type="molecule type" value="Genomic_DNA"/>
</dbReference>
<dbReference type="InterPro" id="IPR003171">
    <property type="entry name" value="Mehydrof_redctse-like"/>
</dbReference>
<feature type="region of interest" description="Disordered" evidence="9">
    <location>
        <begin position="311"/>
        <end position="331"/>
    </location>
</feature>
<evidence type="ECO:0000259" key="10">
    <source>
        <dbReference type="PROSITE" id="PS50970"/>
    </source>
</evidence>
<dbReference type="Pfam" id="PF02574">
    <property type="entry name" value="S-methyl_trans"/>
    <property type="match status" value="1"/>
</dbReference>
<keyword evidence="8" id="KW-0862">Zinc</keyword>
<evidence type="ECO:0000256" key="2">
    <source>
        <dbReference type="ARBA" id="ARBA00004777"/>
    </source>
</evidence>
<feature type="binding site" evidence="8">
    <location>
        <position position="205"/>
    </location>
    <ligand>
        <name>Zn(2+)</name>
        <dbReference type="ChEBI" id="CHEBI:29105"/>
    </ligand>
</feature>
<dbReference type="InterPro" id="IPR036589">
    <property type="entry name" value="HCY_dom_sf"/>
</dbReference>
<keyword evidence="8" id="KW-0479">Metal-binding</keyword>
<dbReference type="PANTHER" id="PTHR45833:SF2">
    <property type="entry name" value="BIFUNCTIONAL HOMOCYSTEINE S-METHYLTRANSFERASE_5,10-METHYLENETETRAHYDROFOLATE REDUCTASE"/>
    <property type="match status" value="1"/>
</dbReference>
<dbReference type="InterPro" id="IPR003726">
    <property type="entry name" value="HCY_dom"/>
</dbReference>
<evidence type="ECO:0000256" key="9">
    <source>
        <dbReference type="SAM" id="MobiDB-lite"/>
    </source>
</evidence>
<dbReference type="PANTHER" id="PTHR45833">
    <property type="entry name" value="METHIONINE SYNTHASE"/>
    <property type="match status" value="1"/>
</dbReference>
<dbReference type="RefSeq" id="WP_379318266.1">
    <property type="nucleotide sequence ID" value="NZ_JBHTLM010000004.1"/>
</dbReference>
<evidence type="ECO:0000313" key="12">
    <source>
        <dbReference type="Proteomes" id="UP001597262"/>
    </source>
</evidence>
<dbReference type="SUPFAM" id="SSF82282">
    <property type="entry name" value="Homocysteine S-methyltransferase"/>
    <property type="match status" value="1"/>
</dbReference>
<keyword evidence="7 11" id="KW-0560">Oxidoreductase</keyword>
<evidence type="ECO:0000256" key="6">
    <source>
        <dbReference type="ARBA" id="ARBA00022827"/>
    </source>
</evidence>
<sequence>MKPDLRKCWEKEVLVGDGAMGTYLYQLGFPVGISYEEFNLLRPDVIGDVHRHYIEAGARLLETNTFSANYYKLSNFGLEHKVEEINRTAVRIAKEAAGSNAYVAGAIGSIRGGKRANVSTQDLRIHFGQQIAALLAEDVDALLFETFYDLEEMRIALQRARELTQIPVICQFAVDQVGRTLDGFAIPEAFGTLLQEGADVLGFNCHSGPKGIMSVMAGLHGPLDIPMSVFPNAGLADYVDGKYVYGASPEYFGECAKSFADMGVRIIGGCCGTTPEHIAATAKALSEYVPKPLADERKLPGANSTIRLQMEESAEAKPTGERQGRSADPSITELVKERHTVIVELDPPRDLDIGKFMEGAAALKAAGVDALTLADNSLAVTRMSNMALGHLVQTELGLRPLVHIACRDRNLIGTQSHMMGFDALGIDHVLAVTGDPARFGDLPAASSVYDMTSFEIIRMIKQLNDGISFSGKPLKQKAKFVVGAAFNPNVKHLHKAVERLEKKIASGADFIMTQPVYDSELIVSIKEATAHLDIPIFIGIMPLASGKNAEYLHNEVPGIQLSDDVRKRMEGLQGPEGRAMGVEIAKELLDTAMEHFNGIYLMTPFMFYEMNVALLKYVREKSKQSSPHLSH</sequence>
<evidence type="ECO:0000256" key="8">
    <source>
        <dbReference type="PROSITE-ProRule" id="PRU00333"/>
    </source>
</evidence>
<dbReference type="EC" id="2.1.1.10" evidence="11"/>
<feature type="binding site" evidence="8">
    <location>
        <position position="271"/>
    </location>
    <ligand>
        <name>Zn(2+)</name>
        <dbReference type="ChEBI" id="CHEBI:29105"/>
    </ligand>
</feature>
<accession>A0ABW3RUK3</accession>
<evidence type="ECO:0000313" key="11">
    <source>
        <dbReference type="EMBL" id="MFD1176167.1"/>
    </source>
</evidence>
<dbReference type="NCBIfam" id="NF006396">
    <property type="entry name" value="PRK08645.1"/>
    <property type="match status" value="1"/>
</dbReference>
<name>A0ABW3RUK3_9BACL</name>
<keyword evidence="3 8" id="KW-0489">Methyltransferase</keyword>
<evidence type="ECO:0000256" key="4">
    <source>
        <dbReference type="ARBA" id="ARBA00022630"/>
    </source>
</evidence>
<evidence type="ECO:0000256" key="7">
    <source>
        <dbReference type="ARBA" id="ARBA00023002"/>
    </source>
</evidence>
<proteinExistence type="predicted"/>
<dbReference type="InterPro" id="IPR029041">
    <property type="entry name" value="FAD-linked_oxidoreductase-like"/>
</dbReference>
<dbReference type="Pfam" id="PF02219">
    <property type="entry name" value="MTHFR"/>
    <property type="match status" value="1"/>
</dbReference>
<keyword evidence="6" id="KW-0274">FAD</keyword>
<evidence type="ECO:0000256" key="3">
    <source>
        <dbReference type="ARBA" id="ARBA00022603"/>
    </source>
</evidence>
<feature type="binding site" evidence="8">
    <location>
        <position position="270"/>
    </location>
    <ligand>
        <name>Zn(2+)</name>
        <dbReference type="ChEBI" id="CHEBI:29105"/>
    </ligand>
</feature>
<comment type="pathway">
    <text evidence="2">One-carbon metabolism; tetrahydrofolate interconversion.</text>
</comment>
<dbReference type="GO" id="GO:0008168">
    <property type="term" value="F:methyltransferase activity"/>
    <property type="evidence" value="ECO:0007669"/>
    <property type="project" value="UniProtKB-KW"/>
</dbReference>
<keyword evidence="12" id="KW-1185">Reference proteome</keyword>
<dbReference type="Gene3D" id="3.20.20.330">
    <property type="entry name" value="Homocysteine-binding-like domain"/>
    <property type="match status" value="1"/>
</dbReference>
<evidence type="ECO:0000256" key="1">
    <source>
        <dbReference type="ARBA" id="ARBA00001974"/>
    </source>
</evidence>
<feature type="compositionally biased region" description="Basic and acidic residues" evidence="9">
    <location>
        <begin position="314"/>
        <end position="325"/>
    </location>
</feature>